<keyword evidence="1" id="KW-0328">Glycosyltransferase</keyword>
<organism evidence="5 6">
    <name type="scientific">Cafeteria roenbergensis</name>
    <name type="common">Marine flagellate</name>
    <dbReference type="NCBI Taxonomy" id="33653"/>
    <lineage>
        <taxon>Eukaryota</taxon>
        <taxon>Sar</taxon>
        <taxon>Stramenopiles</taxon>
        <taxon>Bigyra</taxon>
        <taxon>Opalozoa</taxon>
        <taxon>Bicosoecida</taxon>
        <taxon>Cafeteriaceae</taxon>
        <taxon>Cafeteria</taxon>
    </lineage>
</organism>
<comment type="caution">
    <text evidence="5">The sequence shown here is derived from an EMBL/GenBank/DDBJ whole genome shotgun (WGS) entry which is preliminary data.</text>
</comment>
<dbReference type="Pfam" id="PF04577">
    <property type="entry name" value="Glyco_transf_61"/>
    <property type="match status" value="1"/>
</dbReference>
<evidence type="ECO:0000313" key="5">
    <source>
        <dbReference type="EMBL" id="KAA0156795.1"/>
    </source>
</evidence>
<evidence type="ECO:0000259" key="4">
    <source>
        <dbReference type="Pfam" id="PF04577"/>
    </source>
</evidence>
<name>A0A5A8CUP5_CAFRO</name>
<keyword evidence="2" id="KW-0808">Transferase</keyword>
<dbReference type="AlphaFoldDB" id="A0A5A8CUP5"/>
<keyword evidence="3" id="KW-0325">Glycoprotein</keyword>
<proteinExistence type="predicted"/>
<evidence type="ECO:0000256" key="2">
    <source>
        <dbReference type="ARBA" id="ARBA00022679"/>
    </source>
</evidence>
<dbReference type="GO" id="GO:0016757">
    <property type="term" value="F:glycosyltransferase activity"/>
    <property type="evidence" value="ECO:0007669"/>
    <property type="project" value="UniProtKB-KW"/>
</dbReference>
<dbReference type="InterPro" id="IPR007657">
    <property type="entry name" value="Glycosyltransferase_61"/>
</dbReference>
<feature type="domain" description="Glycosyltransferase 61 catalytic" evidence="4">
    <location>
        <begin position="107"/>
        <end position="361"/>
    </location>
</feature>
<reference evidence="5 6" key="1">
    <citation type="submission" date="2019-07" db="EMBL/GenBank/DDBJ databases">
        <title>Genomes of Cafeteria roenbergensis.</title>
        <authorList>
            <person name="Fischer M.G."/>
            <person name="Hackl T."/>
            <person name="Roman M."/>
        </authorList>
    </citation>
    <scope>NUCLEOTIDE SEQUENCE [LARGE SCALE GENOMIC DNA]</scope>
    <source>
        <strain evidence="5 6">BVI</strain>
    </source>
</reference>
<evidence type="ECO:0000256" key="3">
    <source>
        <dbReference type="ARBA" id="ARBA00023180"/>
    </source>
</evidence>
<dbReference type="PANTHER" id="PTHR20961">
    <property type="entry name" value="GLYCOSYLTRANSFERASE"/>
    <property type="match status" value="1"/>
</dbReference>
<accession>A0A5A8CUP5</accession>
<protein>
    <recommendedName>
        <fullName evidence="4">Glycosyltransferase 61 catalytic domain-containing protein</fullName>
    </recommendedName>
</protein>
<dbReference type="Proteomes" id="UP000323011">
    <property type="component" value="Unassembled WGS sequence"/>
</dbReference>
<evidence type="ECO:0000256" key="1">
    <source>
        <dbReference type="ARBA" id="ARBA00022676"/>
    </source>
</evidence>
<dbReference type="InterPro" id="IPR049625">
    <property type="entry name" value="Glyco_transf_61_cat"/>
</dbReference>
<dbReference type="EMBL" id="VLTN01000003">
    <property type="protein sequence ID" value="KAA0156795.1"/>
    <property type="molecule type" value="Genomic_DNA"/>
</dbReference>
<sequence>MAGAIASGGSSGLHAVLLSTLHERQARVSPWSERPMVAVVRDAAVSEDGVVSAPVSGGRWGNSAETVVLPSCGTPGLVAKPVRRAQCAAHNAPVVVIAQPMGYGPAHFLAECLPRLLMALSAARREGALVHVTQANPMVSAAMDAVGLRPDRLVSGCVRAPRMLVPDGTFCGNPPASALLPMRRWAWSLSGACKDPARQDLLQAASRLLPEQDGVSASAAPDASWSADAEGACPAGLLSLGAAAAALGPAGAVSAWGSGRDAVQQAATCVLAHPQAVGLVAPAPGPIRVLFVRRSGSRRVENEGELLEALSHLEDVGQVTAFSPAGLQRDLEAFAAADVVLAPHGAGLANIVGCPPWAHVVELLARPVNIMYGSMCARLGLKWHALTPAVASHSGVIKAEVGLVVDRVREASKAIRDLAKRFASFSSSQRAVCAA</sequence>
<gene>
    <name evidence="5" type="ORF">FNF29_00906</name>
</gene>
<evidence type="ECO:0000313" key="6">
    <source>
        <dbReference type="Proteomes" id="UP000323011"/>
    </source>
</evidence>
<keyword evidence="6" id="KW-1185">Reference proteome</keyword>